<protein>
    <recommendedName>
        <fullName evidence="2">Primosomal protein</fullName>
    </recommendedName>
</protein>
<organism evidence="1">
    <name type="scientific">marine metagenome</name>
    <dbReference type="NCBI Taxonomy" id="408172"/>
    <lineage>
        <taxon>unclassified sequences</taxon>
        <taxon>metagenomes</taxon>
        <taxon>ecological metagenomes</taxon>
    </lineage>
</organism>
<evidence type="ECO:0008006" key="2">
    <source>
        <dbReference type="Google" id="ProtNLM"/>
    </source>
</evidence>
<dbReference type="AlphaFoldDB" id="A0A381XX83"/>
<reference evidence="1" key="1">
    <citation type="submission" date="2018-05" db="EMBL/GenBank/DDBJ databases">
        <authorList>
            <person name="Lanie J.A."/>
            <person name="Ng W.-L."/>
            <person name="Kazmierczak K.M."/>
            <person name="Andrzejewski T.M."/>
            <person name="Davidsen T.M."/>
            <person name="Wayne K.J."/>
            <person name="Tettelin H."/>
            <person name="Glass J.I."/>
            <person name="Rusch D."/>
            <person name="Podicherti R."/>
            <person name="Tsui H.-C.T."/>
            <person name="Winkler M.E."/>
        </authorList>
    </citation>
    <scope>NUCLEOTIDE SEQUENCE</scope>
</reference>
<dbReference type="InterPro" id="IPR005082">
    <property type="entry name" value="Peptidase_U9_T4_prohead"/>
</dbReference>
<name>A0A381XX83_9ZZZZ</name>
<sequence>NQNGRIYPKDVLMREAKKYAESFIKEKRAMGELDHPESSVVNLQNVSHNITEMHWNNDDLVGTVEVLGTPAGNILTELFKAGIKLGISSRGMGSVETVDEADESDPGTQEVQPDFELIAFDFVSNPSTQGAFMYPMNESVDKNVTVGRTCGDYCKAESIINDILRGV</sequence>
<feature type="non-terminal residue" evidence="1">
    <location>
        <position position="1"/>
    </location>
</feature>
<gene>
    <name evidence="1" type="ORF">METZ01_LOCUS122233</name>
</gene>
<proteinExistence type="predicted"/>
<dbReference type="EMBL" id="UINC01016711">
    <property type="protein sequence ID" value="SVA69379.1"/>
    <property type="molecule type" value="Genomic_DNA"/>
</dbReference>
<accession>A0A381XX83</accession>
<dbReference type="Pfam" id="PF03420">
    <property type="entry name" value="Peptidase_S77"/>
    <property type="match status" value="1"/>
</dbReference>
<evidence type="ECO:0000313" key="1">
    <source>
        <dbReference type="EMBL" id="SVA69379.1"/>
    </source>
</evidence>